<dbReference type="Gene3D" id="3.40.640.10">
    <property type="entry name" value="Type I PLP-dependent aspartate aminotransferase-like (Major domain)"/>
    <property type="match status" value="1"/>
</dbReference>
<organism evidence="4 5">
    <name type="scientific">Frigoriglobus tundricola</name>
    <dbReference type="NCBI Taxonomy" id="2774151"/>
    <lineage>
        <taxon>Bacteria</taxon>
        <taxon>Pseudomonadati</taxon>
        <taxon>Planctomycetota</taxon>
        <taxon>Planctomycetia</taxon>
        <taxon>Gemmatales</taxon>
        <taxon>Gemmataceae</taxon>
        <taxon>Frigoriglobus</taxon>
    </lineage>
</organism>
<gene>
    <name evidence="4" type="ORF">FTUN_5065</name>
</gene>
<dbReference type="InterPro" id="IPR015421">
    <property type="entry name" value="PyrdxlP-dep_Trfase_major"/>
</dbReference>
<dbReference type="PANTHER" id="PTHR43092:SF2">
    <property type="entry name" value="HERCYNYLCYSTEINE SULFOXIDE LYASE"/>
    <property type="match status" value="1"/>
</dbReference>
<accession>A0A6M5YW03</accession>
<evidence type="ECO:0000256" key="2">
    <source>
        <dbReference type="SAM" id="MobiDB-lite"/>
    </source>
</evidence>
<dbReference type="AlphaFoldDB" id="A0A6M5YW03"/>
<evidence type="ECO:0000256" key="1">
    <source>
        <dbReference type="ARBA" id="ARBA00022898"/>
    </source>
</evidence>
<protein>
    <recommendedName>
        <fullName evidence="3">Aminotransferase class V domain-containing protein</fullName>
    </recommendedName>
</protein>
<evidence type="ECO:0000259" key="3">
    <source>
        <dbReference type="Pfam" id="PF00266"/>
    </source>
</evidence>
<evidence type="ECO:0000313" key="4">
    <source>
        <dbReference type="EMBL" id="QJW97491.1"/>
    </source>
</evidence>
<dbReference type="PANTHER" id="PTHR43092">
    <property type="entry name" value="L-CYSTEINE DESULFHYDRASE"/>
    <property type="match status" value="1"/>
</dbReference>
<dbReference type="Pfam" id="PF00266">
    <property type="entry name" value="Aminotran_5"/>
    <property type="match status" value="2"/>
</dbReference>
<feature type="compositionally biased region" description="Polar residues" evidence="2">
    <location>
        <begin position="1"/>
        <end position="12"/>
    </location>
</feature>
<sequence length="441" mass="47634">MGSRMPNETQNAGGDGARAGRPVPDWGAARRQILLDPTVTMLNTGSFGPLPEPVFDRATELRRRLAAGPTDFFVRQAPPLLWAARERAAAFLGTVPQRLVFTSNVSAAINLVASGLRLNAPGEILMSDHEYGAMIWCWERAAQRQGLTIRTFPIGVGGGPRGGPPGPPSCLPPMTTDPAEIVAAAAKAMTPRTRLLFFSHVLSPTGLVLPAKELCAEARKRGVVSVVDGAHAPVYIPLNVADVNADFYTANLHKWLLAPSGAGFLAIGPGNEDRLQPLHVSWGYHPDKYPIGETTASIGPDRRDNYGSTPRTRFLEFEGTRDICPWLAVPAAIDFQAELGFDNVRGRIAELAAYTRKVIGGLGLPLATPPVPALSGAMTAFELPAGLSAPTLRKELWARRVEIPVIERPNRLLVRVSHHFYTTEAEIDRLAEVLREIGIAR</sequence>
<keyword evidence="5" id="KW-1185">Reference proteome</keyword>
<dbReference type="KEGG" id="ftj:FTUN_5065"/>
<dbReference type="InterPro" id="IPR000192">
    <property type="entry name" value="Aminotrans_V_dom"/>
</dbReference>
<evidence type="ECO:0000313" key="5">
    <source>
        <dbReference type="Proteomes" id="UP000503447"/>
    </source>
</evidence>
<dbReference type="InterPro" id="IPR015424">
    <property type="entry name" value="PyrdxlP-dep_Trfase"/>
</dbReference>
<dbReference type="EMBL" id="CP053452">
    <property type="protein sequence ID" value="QJW97491.1"/>
    <property type="molecule type" value="Genomic_DNA"/>
</dbReference>
<feature type="domain" description="Aminotransferase class V" evidence="3">
    <location>
        <begin position="75"/>
        <end position="156"/>
    </location>
</feature>
<dbReference type="InterPro" id="IPR015422">
    <property type="entry name" value="PyrdxlP-dep_Trfase_small"/>
</dbReference>
<reference evidence="5" key="1">
    <citation type="submission" date="2020-05" db="EMBL/GenBank/DDBJ databases">
        <title>Frigoriglobus tundricola gen. nov., sp. nov., a psychrotolerant cellulolytic planctomycete of the family Gemmataceae with two divergent copies of 16S rRNA gene.</title>
        <authorList>
            <person name="Kulichevskaya I.S."/>
            <person name="Ivanova A.A."/>
            <person name="Naumoff D.G."/>
            <person name="Beletsky A.V."/>
            <person name="Rijpstra W.I.C."/>
            <person name="Sinninghe Damste J.S."/>
            <person name="Mardanov A.V."/>
            <person name="Ravin N.V."/>
            <person name="Dedysh S.N."/>
        </authorList>
    </citation>
    <scope>NUCLEOTIDE SEQUENCE [LARGE SCALE GENOMIC DNA]</scope>
    <source>
        <strain evidence="5">PL17</strain>
    </source>
</reference>
<keyword evidence="1" id="KW-0663">Pyridoxal phosphate</keyword>
<feature type="region of interest" description="Disordered" evidence="2">
    <location>
        <begin position="1"/>
        <end position="23"/>
    </location>
</feature>
<name>A0A6M5YW03_9BACT</name>
<feature type="domain" description="Aminotransferase class V" evidence="3">
    <location>
        <begin position="183"/>
        <end position="429"/>
    </location>
</feature>
<dbReference type="Gene3D" id="3.90.1150.10">
    <property type="entry name" value="Aspartate Aminotransferase, domain 1"/>
    <property type="match status" value="1"/>
</dbReference>
<dbReference type="Proteomes" id="UP000503447">
    <property type="component" value="Chromosome"/>
</dbReference>
<proteinExistence type="predicted"/>
<dbReference type="SUPFAM" id="SSF53383">
    <property type="entry name" value="PLP-dependent transferases"/>
    <property type="match status" value="1"/>
</dbReference>